<protein>
    <recommendedName>
        <fullName evidence="4">DUF3299 domain-containing protein</fullName>
    </recommendedName>
</protein>
<dbReference type="RefSeq" id="WP_060469113.1">
    <property type="nucleotide sequence ID" value="NZ_AP025515.1"/>
</dbReference>
<evidence type="ECO:0008006" key="4">
    <source>
        <dbReference type="Google" id="ProtNLM"/>
    </source>
</evidence>
<feature type="chain" id="PRO_5007164374" description="DUF3299 domain-containing protein" evidence="1">
    <location>
        <begin position="20"/>
        <end position="202"/>
    </location>
</feature>
<dbReference type="InterPro" id="IPR021727">
    <property type="entry name" value="DUF3299"/>
</dbReference>
<evidence type="ECO:0000313" key="2">
    <source>
        <dbReference type="EMBL" id="KWT99582.1"/>
    </source>
</evidence>
<dbReference type="Gene3D" id="2.40.50.870">
    <property type="entry name" value="Protein of unknown function (DUF3299)"/>
    <property type="match status" value="1"/>
</dbReference>
<keyword evidence="3" id="KW-1185">Reference proteome</keyword>
<gene>
    <name evidence="2" type="ORF">APQ14_14600</name>
</gene>
<evidence type="ECO:0000313" key="3">
    <source>
        <dbReference type="Proteomes" id="UP000057389"/>
    </source>
</evidence>
<reference evidence="2 3" key="1">
    <citation type="submission" date="2015-11" db="EMBL/GenBank/DDBJ databases">
        <title>Draft WGS of Vibrio toranzoniae.</title>
        <authorList>
            <person name="Lasa A."/>
            <person name="Romalde J.L."/>
        </authorList>
    </citation>
    <scope>NUCLEOTIDE SEQUENCE [LARGE SCALE GENOMIC DNA]</scope>
    <source>
        <strain evidence="2 3">Vb 10.8</strain>
    </source>
</reference>
<dbReference type="Pfam" id="PF11736">
    <property type="entry name" value="DUF3299"/>
    <property type="match status" value="1"/>
</dbReference>
<dbReference type="OrthoDB" id="9784998at2"/>
<dbReference type="EMBL" id="LMXU01000032">
    <property type="protein sequence ID" value="KWT99582.1"/>
    <property type="molecule type" value="Genomic_DNA"/>
</dbReference>
<proteinExistence type="predicted"/>
<dbReference type="AlphaFoldDB" id="A0A120DFN1"/>
<dbReference type="Proteomes" id="UP000057389">
    <property type="component" value="Unassembled WGS sequence"/>
</dbReference>
<sequence>MKNTLLMVMACCFSLFTQAAETISWESLRPVQNQYQVLSPGNKALLSEIYAYEAVQKTRQLSPMEKDGYNQRVVLAEKFGLNVRELLVQRTQQTNDIVPDLSINDMKLAGFLVPLEMEGLIGTQFILVPTAGACIHTPPPPVNQTILVEFPEGHELQSLYTPVWVTGNIKTGAVDTSVALSDGNQDIQTGYVIDASDIELYH</sequence>
<keyword evidence="1" id="KW-0732">Signal</keyword>
<accession>A0A120DFN1</accession>
<comment type="caution">
    <text evidence="2">The sequence shown here is derived from an EMBL/GenBank/DDBJ whole genome shotgun (WGS) entry which is preliminary data.</text>
</comment>
<dbReference type="GeneID" id="300180668"/>
<organism evidence="2 3">
    <name type="scientific">Vibrio toranzoniae</name>
    <dbReference type="NCBI Taxonomy" id="1194427"/>
    <lineage>
        <taxon>Bacteria</taxon>
        <taxon>Pseudomonadati</taxon>
        <taxon>Pseudomonadota</taxon>
        <taxon>Gammaproteobacteria</taxon>
        <taxon>Vibrionales</taxon>
        <taxon>Vibrionaceae</taxon>
        <taxon>Vibrio</taxon>
    </lineage>
</organism>
<evidence type="ECO:0000256" key="1">
    <source>
        <dbReference type="SAM" id="SignalP"/>
    </source>
</evidence>
<name>A0A120DFN1_9VIBR</name>
<feature type="signal peptide" evidence="1">
    <location>
        <begin position="1"/>
        <end position="19"/>
    </location>
</feature>